<proteinExistence type="predicted"/>
<reference evidence="1 2" key="1">
    <citation type="submission" date="2018-08" db="EMBL/GenBank/DDBJ databases">
        <title>The draft genome squence of Brumimicrobium sp. N62.</title>
        <authorList>
            <person name="Du Z.-J."/>
            <person name="Luo H.-R."/>
        </authorList>
    </citation>
    <scope>NUCLEOTIDE SEQUENCE [LARGE SCALE GENOMIC DNA]</scope>
    <source>
        <strain evidence="1 2">N62</strain>
    </source>
</reference>
<dbReference type="PROSITE" id="PS51257">
    <property type="entry name" value="PROKAR_LIPOPROTEIN"/>
    <property type="match status" value="1"/>
</dbReference>
<organism evidence="1 2">
    <name type="scientific">Brumimicrobium aurantiacum</name>
    <dbReference type="NCBI Taxonomy" id="1737063"/>
    <lineage>
        <taxon>Bacteria</taxon>
        <taxon>Pseudomonadati</taxon>
        <taxon>Bacteroidota</taxon>
        <taxon>Flavobacteriia</taxon>
        <taxon>Flavobacteriales</taxon>
        <taxon>Crocinitomicaceae</taxon>
        <taxon>Brumimicrobium</taxon>
    </lineage>
</organism>
<dbReference type="AlphaFoldDB" id="A0A3E1EUW2"/>
<accession>A0A3E1EUW2</accession>
<dbReference type="Proteomes" id="UP000257127">
    <property type="component" value="Unassembled WGS sequence"/>
</dbReference>
<evidence type="ECO:0000313" key="1">
    <source>
        <dbReference type="EMBL" id="RFC53318.1"/>
    </source>
</evidence>
<name>A0A3E1EUW2_9FLAO</name>
<evidence type="ECO:0008006" key="3">
    <source>
        <dbReference type="Google" id="ProtNLM"/>
    </source>
</evidence>
<sequence length="301" mass="35615">MYKHVSTILIITFIISSCGSLVNTPVNTIQEQTLGFHEAIEDSLKKKHSEEKYQSLAFGKMKVFKPDAFLSLDSLYTIKQKYLENDDLRGLNESGVEDLIPRYRAEALKEIDEVKYEIEHIYQLEKTDSITVHHDFFVFNYKDSISMISPFYQFNVLKKYKSLFYDYQFNQHFETTKNYYLSDEELEFLNFFKAREAELIGTDQLQPFMDHTFHLMSLVKKSGTVDFRNVSRKIVLEYYKELNKEVIIESIVNLLALERNDKVIGYELAINWRYDLENSKETTTTFEFSPYLELIKVKDLN</sequence>
<gene>
    <name evidence="1" type="ORF">DXU93_12860</name>
</gene>
<keyword evidence="2" id="KW-1185">Reference proteome</keyword>
<comment type="caution">
    <text evidence="1">The sequence shown here is derived from an EMBL/GenBank/DDBJ whole genome shotgun (WGS) entry which is preliminary data.</text>
</comment>
<evidence type="ECO:0000313" key="2">
    <source>
        <dbReference type="Proteomes" id="UP000257127"/>
    </source>
</evidence>
<protein>
    <recommendedName>
        <fullName evidence="3">Lipoprotein</fullName>
    </recommendedName>
</protein>
<dbReference type="EMBL" id="QURB01000009">
    <property type="protein sequence ID" value="RFC53318.1"/>
    <property type="molecule type" value="Genomic_DNA"/>
</dbReference>
<dbReference type="RefSeq" id="WP_116881710.1">
    <property type="nucleotide sequence ID" value="NZ_QURB01000009.1"/>
</dbReference>
<dbReference type="OrthoDB" id="1466764at2"/>